<organism evidence="1">
    <name type="scientific">Ajellomyces dermatitidis (strain ATCC 18188 / CBS 674.68)</name>
    <name type="common">Blastomyces dermatitidis</name>
    <dbReference type="NCBI Taxonomy" id="653446"/>
    <lineage>
        <taxon>Eukaryota</taxon>
        <taxon>Fungi</taxon>
        <taxon>Dikarya</taxon>
        <taxon>Ascomycota</taxon>
        <taxon>Pezizomycotina</taxon>
        <taxon>Eurotiomycetes</taxon>
        <taxon>Eurotiomycetidae</taxon>
        <taxon>Onygenales</taxon>
        <taxon>Ajellomycetaceae</taxon>
        <taxon>Blastomyces</taxon>
    </lineage>
</organism>
<dbReference type="EMBL" id="GG749435">
    <property type="protein sequence ID" value="EGE82526.2"/>
    <property type="molecule type" value="Genomic_DNA"/>
</dbReference>
<accession>F2TH13</accession>
<dbReference type="AlphaFoldDB" id="F2TH13"/>
<sequence>MQVWDAAIITAEAKVDNGFSNQTIDPYFSKLLSRIKRDNFYIPIQAGRMHRPQLPAPSPGPATRMR</sequence>
<reference evidence="1" key="1">
    <citation type="submission" date="2010-03" db="EMBL/GenBank/DDBJ databases">
        <title>Annotation of Blastomyces dermatitidis strain ATCC 18188.</title>
        <authorList>
            <consortium name="The Broad Institute Genome Sequencing Platform"/>
            <consortium name="Broad Institute Genome Sequencing Center for Infectious Disease."/>
            <person name="Cuomo C."/>
            <person name="Klein B."/>
            <person name="Sullivan T."/>
            <person name="Heitman J."/>
            <person name="Young S."/>
            <person name="Zeng Q."/>
            <person name="Gargeya S."/>
            <person name="Alvarado L."/>
            <person name="Berlin A.M."/>
            <person name="Chapman S.B."/>
            <person name="Chen Z."/>
            <person name="Freedman E."/>
            <person name="Gellesch M."/>
            <person name="Goldberg J."/>
            <person name="Griggs A."/>
            <person name="Gujja S."/>
            <person name="Heilman E."/>
            <person name="Heiman D."/>
            <person name="Howarth C."/>
            <person name="Mehta T."/>
            <person name="Neiman D."/>
            <person name="Pearson M."/>
            <person name="Roberts A."/>
            <person name="Saif S."/>
            <person name="Shea T."/>
            <person name="Shenoy N."/>
            <person name="Sisk P."/>
            <person name="Stolte C."/>
            <person name="Sykes S."/>
            <person name="White J."/>
            <person name="Yandava C."/>
            <person name="Haas B."/>
            <person name="Nusbaum C."/>
            <person name="Birren B."/>
        </authorList>
    </citation>
    <scope>NUCLEOTIDE SEQUENCE [LARGE SCALE GENOMIC DNA]</scope>
    <source>
        <strain evidence="1">ATCC 18188</strain>
    </source>
</reference>
<name>F2TH13_AJEDA</name>
<dbReference type="Proteomes" id="UP000007802">
    <property type="component" value="Unassembled WGS sequence"/>
</dbReference>
<protein>
    <submittedName>
        <fullName evidence="1">Uncharacterized protein</fullName>
    </submittedName>
</protein>
<proteinExistence type="predicted"/>
<gene>
    <name evidence="1" type="ORF">BDDG_05470</name>
</gene>
<dbReference type="HOGENOM" id="CLU_1517823_0_0_1"/>
<evidence type="ECO:0000313" key="1">
    <source>
        <dbReference type="EMBL" id="EGE82526.2"/>
    </source>
</evidence>